<feature type="transmembrane region" description="Helical" evidence="1">
    <location>
        <begin position="29"/>
        <end position="49"/>
    </location>
</feature>
<dbReference type="RefSeq" id="WP_121689653.1">
    <property type="nucleotide sequence ID" value="NZ_RCUY01000016.1"/>
</dbReference>
<gene>
    <name evidence="2" type="ORF">D9V34_17010</name>
</gene>
<evidence type="ECO:0000313" key="2">
    <source>
        <dbReference type="EMBL" id="RLP78904.1"/>
    </source>
</evidence>
<evidence type="ECO:0000256" key="1">
    <source>
        <dbReference type="SAM" id="Phobius"/>
    </source>
</evidence>
<protein>
    <submittedName>
        <fullName evidence="2">Pilus assembly protein TadE</fullName>
    </submittedName>
</protein>
<dbReference type="Proteomes" id="UP000269438">
    <property type="component" value="Unassembled WGS sequence"/>
</dbReference>
<keyword evidence="1" id="KW-0472">Membrane</keyword>
<keyword evidence="3" id="KW-1185">Reference proteome</keyword>
<dbReference type="AlphaFoldDB" id="A0A3L7AFX4"/>
<keyword evidence="1" id="KW-0812">Transmembrane</keyword>
<dbReference type="OrthoDB" id="5125218at2"/>
<dbReference type="InterPro" id="IPR049790">
    <property type="entry name" value="Rv3655c/TadE"/>
</dbReference>
<reference evidence="2 3" key="1">
    <citation type="submission" date="2018-10" db="EMBL/GenBank/DDBJ databases">
        <authorList>
            <person name="Li J."/>
        </authorList>
    </citation>
    <scope>NUCLEOTIDE SEQUENCE [LARGE SCALE GENOMIC DNA]</scope>
    <source>
        <strain evidence="2 3">JCM 11654</strain>
    </source>
</reference>
<evidence type="ECO:0000313" key="3">
    <source>
        <dbReference type="Proteomes" id="UP000269438"/>
    </source>
</evidence>
<dbReference type="EMBL" id="RCUY01000016">
    <property type="protein sequence ID" value="RLP78904.1"/>
    <property type="molecule type" value="Genomic_DNA"/>
</dbReference>
<sequence>MPDRQPVPDRRPSAKRRLRGERGSISAEFALVMPAVLVLLALSLGVLAAGTTRGRLWDVAGQSARSFARGDPEESIAAQAHTLLPGVAVSLAGQENLVCATAGIPVSGVVGRFLPLRLEARVCTLREE</sequence>
<proteinExistence type="predicted"/>
<organism evidence="2 3">
    <name type="scientific">Mycetocola lacteus</name>
    <dbReference type="NCBI Taxonomy" id="76637"/>
    <lineage>
        <taxon>Bacteria</taxon>
        <taxon>Bacillati</taxon>
        <taxon>Actinomycetota</taxon>
        <taxon>Actinomycetes</taxon>
        <taxon>Micrococcales</taxon>
        <taxon>Microbacteriaceae</taxon>
        <taxon>Mycetocola</taxon>
    </lineage>
</organism>
<keyword evidence="1" id="KW-1133">Transmembrane helix</keyword>
<accession>A0A3L7AFX4</accession>
<name>A0A3L7AFX4_9MICO</name>
<dbReference type="NCBIfam" id="NF041390">
    <property type="entry name" value="TadE_Rv3655c"/>
    <property type="match status" value="1"/>
</dbReference>
<comment type="caution">
    <text evidence="2">The sequence shown here is derived from an EMBL/GenBank/DDBJ whole genome shotgun (WGS) entry which is preliminary data.</text>
</comment>